<dbReference type="AlphaFoldDB" id="A0AAV5T0A2"/>
<comment type="caution">
    <text evidence="1">The sequence shown here is derived from an EMBL/GenBank/DDBJ whole genome shotgun (WGS) entry which is preliminary data.</text>
</comment>
<accession>A0AAV5T0A2</accession>
<dbReference type="EMBL" id="BTSX01000003">
    <property type="protein sequence ID" value="GMS89021.1"/>
    <property type="molecule type" value="Genomic_DNA"/>
</dbReference>
<reference evidence="1" key="1">
    <citation type="submission" date="2023-10" db="EMBL/GenBank/DDBJ databases">
        <title>Genome assembly of Pristionchus species.</title>
        <authorList>
            <person name="Yoshida K."/>
            <person name="Sommer R.J."/>
        </authorList>
    </citation>
    <scope>NUCLEOTIDE SEQUENCE</scope>
    <source>
        <strain evidence="1">RS0144</strain>
    </source>
</reference>
<proteinExistence type="predicted"/>
<feature type="non-terminal residue" evidence="1">
    <location>
        <position position="1"/>
    </location>
</feature>
<evidence type="ECO:0000313" key="1">
    <source>
        <dbReference type="EMBL" id="GMS89021.1"/>
    </source>
</evidence>
<keyword evidence="2" id="KW-1185">Reference proteome</keyword>
<protein>
    <submittedName>
        <fullName evidence="1">Uncharacterized protein</fullName>
    </submittedName>
</protein>
<evidence type="ECO:0000313" key="2">
    <source>
        <dbReference type="Proteomes" id="UP001432027"/>
    </source>
</evidence>
<name>A0AAV5T0A2_9BILA</name>
<organism evidence="1 2">
    <name type="scientific">Pristionchus entomophagus</name>
    <dbReference type="NCBI Taxonomy" id="358040"/>
    <lineage>
        <taxon>Eukaryota</taxon>
        <taxon>Metazoa</taxon>
        <taxon>Ecdysozoa</taxon>
        <taxon>Nematoda</taxon>
        <taxon>Chromadorea</taxon>
        <taxon>Rhabditida</taxon>
        <taxon>Rhabditina</taxon>
        <taxon>Diplogasteromorpha</taxon>
        <taxon>Diplogasteroidea</taxon>
        <taxon>Neodiplogasteridae</taxon>
        <taxon>Pristionchus</taxon>
    </lineage>
</organism>
<sequence length="307" mass="34137">TQLACHFSILSISRCISRPVRSPLTTMDLADHPDRIVGIVTEIEAHITGLSKANNFSIESIRRHYVMSTLFVGSPLSNELMVEPSTVQAASPITPVTVSPRETSLIKIPNDFEEVAEEMDSELSFEHVSYAKKLDLPPPLDTKREYQVSFSYVESPYVYVRPLGEKLPVMPDEVSLLPTLTPVSVSVGSPVLVQGALRNGNCILEERHRWRRGVVEMNYGASVDVRLADYGVLIKGAKAAKLRPLPIEYANAPSVYRMTFNTRNETLVHEIRRFNLRSIVIGEGEKAEDEYEVLSAKPIVDASGKCL</sequence>
<gene>
    <name evidence="1" type="ORF">PENTCL1PPCAC_11196</name>
</gene>
<dbReference type="Proteomes" id="UP001432027">
    <property type="component" value="Unassembled WGS sequence"/>
</dbReference>